<organism evidence="7 8">
    <name type="scientific">Ideonella azotifigens</name>
    <dbReference type="NCBI Taxonomy" id="513160"/>
    <lineage>
        <taxon>Bacteria</taxon>
        <taxon>Pseudomonadati</taxon>
        <taxon>Pseudomonadota</taxon>
        <taxon>Betaproteobacteria</taxon>
        <taxon>Burkholderiales</taxon>
        <taxon>Sphaerotilaceae</taxon>
        <taxon>Ideonella</taxon>
    </lineage>
</organism>
<evidence type="ECO:0000256" key="1">
    <source>
        <dbReference type="ARBA" id="ARBA00004196"/>
    </source>
</evidence>
<evidence type="ECO:0000256" key="3">
    <source>
        <dbReference type="ARBA" id="ARBA00022448"/>
    </source>
</evidence>
<evidence type="ECO:0000256" key="2">
    <source>
        <dbReference type="ARBA" id="ARBA00005695"/>
    </source>
</evidence>
<dbReference type="SUPFAM" id="SSF53850">
    <property type="entry name" value="Periplasmic binding protein-like II"/>
    <property type="match status" value="1"/>
</dbReference>
<keyword evidence="3" id="KW-0813">Transport</keyword>
<accession>A0ABP3UU48</accession>
<dbReference type="InterPro" id="IPR000914">
    <property type="entry name" value="SBP_5_dom"/>
</dbReference>
<feature type="domain" description="Solute-binding protein family 5" evidence="6">
    <location>
        <begin position="103"/>
        <end position="541"/>
    </location>
</feature>
<comment type="similarity">
    <text evidence="2">Belongs to the bacterial solute-binding protein 5 family.</text>
</comment>
<evidence type="ECO:0000313" key="7">
    <source>
        <dbReference type="EMBL" id="GAA0742602.1"/>
    </source>
</evidence>
<name>A0ABP3UU48_9BURK</name>
<dbReference type="InterPro" id="IPR039424">
    <property type="entry name" value="SBP_5"/>
</dbReference>
<dbReference type="InterPro" id="IPR006311">
    <property type="entry name" value="TAT_signal"/>
</dbReference>
<protein>
    <submittedName>
        <fullName evidence="7">ABC transporter substrate-binding protein</fullName>
    </submittedName>
</protein>
<keyword evidence="4 5" id="KW-0732">Signal</keyword>
<evidence type="ECO:0000256" key="4">
    <source>
        <dbReference type="ARBA" id="ARBA00022729"/>
    </source>
</evidence>
<dbReference type="PROSITE" id="PS51318">
    <property type="entry name" value="TAT"/>
    <property type="match status" value="1"/>
</dbReference>
<proteinExistence type="inferred from homology"/>
<dbReference type="Gene3D" id="3.40.190.10">
    <property type="entry name" value="Periplasmic binding protein-like II"/>
    <property type="match status" value="1"/>
</dbReference>
<feature type="chain" id="PRO_5046105818" evidence="5">
    <location>
        <begin position="38"/>
        <end position="628"/>
    </location>
</feature>
<dbReference type="Gene3D" id="3.10.105.10">
    <property type="entry name" value="Dipeptide-binding Protein, Domain 3"/>
    <property type="match status" value="1"/>
</dbReference>
<dbReference type="Proteomes" id="UP001500279">
    <property type="component" value="Unassembled WGS sequence"/>
</dbReference>
<dbReference type="EMBL" id="BAAAEW010000004">
    <property type="protein sequence ID" value="GAA0742602.1"/>
    <property type="molecule type" value="Genomic_DNA"/>
</dbReference>
<dbReference type="PANTHER" id="PTHR30290:SF10">
    <property type="entry name" value="PERIPLASMIC OLIGOPEPTIDE-BINDING PROTEIN-RELATED"/>
    <property type="match status" value="1"/>
</dbReference>
<dbReference type="InterPro" id="IPR030678">
    <property type="entry name" value="Peptide/Ni-bd"/>
</dbReference>
<dbReference type="Pfam" id="PF00496">
    <property type="entry name" value="SBP_bac_5"/>
    <property type="match status" value="1"/>
</dbReference>
<gene>
    <name evidence="7" type="ORF">GCM10009107_06290</name>
</gene>
<feature type="signal peptide" evidence="5">
    <location>
        <begin position="1"/>
        <end position="37"/>
    </location>
</feature>
<comment type="caution">
    <text evidence="7">The sequence shown here is derived from an EMBL/GenBank/DDBJ whole genome shotgun (WGS) entry which is preliminary data.</text>
</comment>
<evidence type="ECO:0000259" key="6">
    <source>
        <dbReference type="Pfam" id="PF00496"/>
    </source>
</evidence>
<dbReference type="RefSeq" id="WP_231010363.1">
    <property type="nucleotide sequence ID" value="NZ_BAAAEW010000004.1"/>
</dbReference>
<evidence type="ECO:0000313" key="8">
    <source>
        <dbReference type="Proteomes" id="UP001500279"/>
    </source>
</evidence>
<comment type="subcellular location">
    <subcellularLocation>
        <location evidence="1">Cell envelope</location>
    </subcellularLocation>
</comment>
<dbReference type="PIRSF" id="PIRSF002741">
    <property type="entry name" value="MppA"/>
    <property type="match status" value="1"/>
</dbReference>
<reference evidence="8" key="1">
    <citation type="journal article" date="2019" name="Int. J. Syst. Evol. Microbiol.">
        <title>The Global Catalogue of Microorganisms (GCM) 10K type strain sequencing project: providing services to taxonomists for standard genome sequencing and annotation.</title>
        <authorList>
            <consortium name="The Broad Institute Genomics Platform"/>
            <consortium name="The Broad Institute Genome Sequencing Center for Infectious Disease"/>
            <person name="Wu L."/>
            <person name="Ma J."/>
        </authorList>
    </citation>
    <scope>NUCLEOTIDE SEQUENCE [LARGE SCALE GENOMIC DNA]</scope>
    <source>
        <strain evidence="8">JCM 15503</strain>
    </source>
</reference>
<evidence type="ECO:0000256" key="5">
    <source>
        <dbReference type="SAM" id="SignalP"/>
    </source>
</evidence>
<keyword evidence="8" id="KW-1185">Reference proteome</keyword>
<sequence length="628" mass="71005">MTKKTVVSARPKLPARRRGLQAAGAAAGLWATGLGWAADPAASAASATVSTTPAGQKVMRYAFKTSETGMDPVRLSDLYSRYLTAHIFESLYTYDHLARPALIKPLTAEGMPETSADFKVFTIKVRPGIFFADDPVFQGKPRELVAQDYVYTFKRFADPANKSQSWSDLEELKFVGLNEQRDETIASRKPFDYDRVVPGIRALDRYTLRLELRDTRPRLIESLADCSLRGAVAREVVEHYGDQISAHPVGTGPFVLAAWRRSSLITLARNPAYREHYYDAQPAADDAEGQALLARFKGRRLPMLDRVEVSIIEEPQPRWLSFLNKEHDFLDVVPEEYINQAMPGGKVVPGLAHHGVKGYQSLAPDQFLTLYNMEDPVVGGYTPEKIALRRAMNLAMDVRREIDIVRRGQGIPGQSPIVPHTSGYDPKFRSEMGDYDPAKAKALLDLYGYVDRDGDGWREQPDGSPLRIWHATQSDQQYVALSERWQRDMTAIGIKVELRVAQWPENLRTAEAGKLMMWFLGLSAAQYDGQGALTLYYGPQAGAGNLARFKNDQFDEVYRKMLVLPDGPEREALFLQAKRIAVAYAPYKIHLHRYVTDLARPWIVGYRRPLFWLDWWQYIDVDESQRKA</sequence>
<dbReference type="PANTHER" id="PTHR30290">
    <property type="entry name" value="PERIPLASMIC BINDING COMPONENT OF ABC TRANSPORTER"/>
    <property type="match status" value="1"/>
</dbReference>